<evidence type="ECO:0000313" key="1">
    <source>
        <dbReference type="EMBL" id="KAJ7520926.1"/>
    </source>
</evidence>
<organism evidence="1 2">
    <name type="scientific">Diphasiastrum complanatum</name>
    <name type="common">Issler's clubmoss</name>
    <name type="synonym">Lycopodium complanatum</name>
    <dbReference type="NCBI Taxonomy" id="34168"/>
    <lineage>
        <taxon>Eukaryota</taxon>
        <taxon>Viridiplantae</taxon>
        <taxon>Streptophyta</taxon>
        <taxon>Embryophyta</taxon>
        <taxon>Tracheophyta</taxon>
        <taxon>Lycopodiopsida</taxon>
        <taxon>Lycopodiales</taxon>
        <taxon>Lycopodiaceae</taxon>
        <taxon>Lycopodioideae</taxon>
        <taxon>Diphasiastrum</taxon>
    </lineage>
</organism>
<evidence type="ECO:0000313" key="2">
    <source>
        <dbReference type="Proteomes" id="UP001162992"/>
    </source>
</evidence>
<accession>A0ACC2ATU9</accession>
<dbReference type="Proteomes" id="UP001162992">
    <property type="component" value="Chromosome 19"/>
</dbReference>
<name>A0ACC2ATU9_DIPCM</name>
<sequence>MDRITNNCLSHPHLNSSTQGLMMADSLGEDHDMKAPKKRAETWVQEETKALIHYRKEMDSLFNTTKSNKHLWEQISAKMKERGYDRSPTMCIDKWRNLLKEYKKAKHQNKAGSSKLSCYRDLEELLGERARQTPYKHATKLDGMQPSPSGTMRSSFNLEHRLDHDGHLMAIPSTDANGLIAWGWRDPCSNGGHRHTPGGKVIAVKYGDLTRRIGIDGSAEAIKEAIKSSFGIRTKRAFWLEDEEGVVRTLDRDMPLGTYILNIDQGVCVKICLYDEADRLTCATEEKTFYSEEDFCSFLSRRGWSGLREVNFFRDIETLDDLRPMCVYERAGQVRS</sequence>
<keyword evidence="2" id="KW-1185">Reference proteome</keyword>
<reference evidence="2" key="1">
    <citation type="journal article" date="2024" name="Proc. Natl. Acad. Sci. U.S.A.">
        <title>Extraordinary preservation of gene collinearity over three hundred million years revealed in homosporous lycophytes.</title>
        <authorList>
            <person name="Li C."/>
            <person name="Wickell D."/>
            <person name="Kuo L.Y."/>
            <person name="Chen X."/>
            <person name="Nie B."/>
            <person name="Liao X."/>
            <person name="Peng D."/>
            <person name="Ji J."/>
            <person name="Jenkins J."/>
            <person name="Williams M."/>
            <person name="Shu S."/>
            <person name="Plott C."/>
            <person name="Barry K."/>
            <person name="Rajasekar S."/>
            <person name="Grimwood J."/>
            <person name="Han X."/>
            <person name="Sun S."/>
            <person name="Hou Z."/>
            <person name="He W."/>
            <person name="Dai G."/>
            <person name="Sun C."/>
            <person name="Schmutz J."/>
            <person name="Leebens-Mack J.H."/>
            <person name="Li F.W."/>
            <person name="Wang L."/>
        </authorList>
    </citation>
    <scope>NUCLEOTIDE SEQUENCE [LARGE SCALE GENOMIC DNA]</scope>
    <source>
        <strain evidence="2">cv. PW_Plant_1</strain>
    </source>
</reference>
<proteinExistence type="predicted"/>
<dbReference type="EMBL" id="CM055110">
    <property type="protein sequence ID" value="KAJ7520926.1"/>
    <property type="molecule type" value="Genomic_DNA"/>
</dbReference>
<gene>
    <name evidence="1" type="ORF">O6H91_19G029900</name>
</gene>
<comment type="caution">
    <text evidence="1">The sequence shown here is derived from an EMBL/GenBank/DDBJ whole genome shotgun (WGS) entry which is preliminary data.</text>
</comment>
<protein>
    <submittedName>
        <fullName evidence="1">Uncharacterized protein</fullName>
    </submittedName>
</protein>